<evidence type="ECO:0000313" key="16">
    <source>
        <dbReference type="EMBL" id="RZT76410.1"/>
    </source>
</evidence>
<evidence type="ECO:0000259" key="14">
    <source>
        <dbReference type="Pfam" id="PF02096"/>
    </source>
</evidence>
<proteinExistence type="inferred from homology"/>
<dbReference type="RefSeq" id="WP_014235943.1">
    <property type="nucleotide sequence ID" value="NZ_SHKM01000002.1"/>
</dbReference>
<accession>A0ABY0INT5</accession>
<evidence type="ECO:0000256" key="6">
    <source>
        <dbReference type="ARBA" id="ARBA00022692"/>
    </source>
</evidence>
<feature type="transmembrane region" description="Helical" evidence="13">
    <location>
        <begin position="428"/>
        <end position="449"/>
    </location>
</feature>
<dbReference type="Pfam" id="PF02096">
    <property type="entry name" value="60KD_IMP"/>
    <property type="match status" value="1"/>
</dbReference>
<feature type="domain" description="Membrane insertase YidC/Oxa/ALB C-terminal" evidence="14">
    <location>
        <begin position="359"/>
        <end position="536"/>
    </location>
</feature>
<dbReference type="InterPro" id="IPR028053">
    <property type="entry name" value="Membr_insert_YidC_N"/>
</dbReference>
<evidence type="ECO:0000256" key="3">
    <source>
        <dbReference type="ARBA" id="ARBA00015325"/>
    </source>
</evidence>
<gene>
    <name evidence="13" type="primary">yidC</name>
    <name evidence="16" type="ORF">EV678_2286</name>
</gene>
<evidence type="ECO:0000256" key="11">
    <source>
        <dbReference type="ARBA" id="ARBA00033245"/>
    </source>
</evidence>
<dbReference type="EMBL" id="SHKM01000002">
    <property type="protein sequence ID" value="RZT76410.1"/>
    <property type="molecule type" value="Genomic_DNA"/>
</dbReference>
<dbReference type="CDD" id="cd19961">
    <property type="entry name" value="EcYidC-like_peri"/>
    <property type="match status" value="1"/>
</dbReference>
<keyword evidence="17" id="KW-1185">Reference proteome</keyword>
<comment type="subcellular location">
    <subcellularLocation>
        <location evidence="1">Cell inner membrane</location>
        <topology evidence="1">Multi-pass membrane protein</topology>
    </subcellularLocation>
    <subcellularLocation>
        <location evidence="13">Cell membrane</location>
        <topology evidence="13">Multi-pass membrane protein</topology>
    </subcellularLocation>
</comment>
<feature type="domain" description="Membrane insertase YidC N-terminal" evidence="15">
    <location>
        <begin position="73"/>
        <end position="347"/>
    </location>
</feature>
<dbReference type="NCBIfam" id="TIGR03593">
    <property type="entry name" value="yidC_nterm"/>
    <property type="match status" value="1"/>
</dbReference>
<keyword evidence="9 13" id="KW-0472">Membrane</keyword>
<dbReference type="PRINTS" id="PR01900">
    <property type="entry name" value="YIDCPROTEIN"/>
</dbReference>
<keyword evidence="7 13" id="KW-0653">Protein transport</keyword>
<feature type="transmembrane region" description="Helical" evidence="13">
    <location>
        <begin position="498"/>
        <end position="523"/>
    </location>
</feature>
<evidence type="ECO:0000256" key="2">
    <source>
        <dbReference type="ARBA" id="ARBA00010527"/>
    </source>
</evidence>
<comment type="subunit">
    <text evidence="13">Interacts with the Sec translocase complex via SecD. Specifically interacts with transmembrane segments of nascent integral membrane proteins during membrane integration.</text>
</comment>
<evidence type="ECO:0000256" key="4">
    <source>
        <dbReference type="ARBA" id="ARBA00022448"/>
    </source>
</evidence>
<dbReference type="InterPro" id="IPR047196">
    <property type="entry name" value="YidC_ALB_C"/>
</dbReference>
<dbReference type="InterPro" id="IPR038221">
    <property type="entry name" value="YidC_periplasmic_sf"/>
</dbReference>
<evidence type="ECO:0000256" key="10">
    <source>
        <dbReference type="ARBA" id="ARBA00023186"/>
    </source>
</evidence>
<dbReference type="NCBIfam" id="NF002352">
    <property type="entry name" value="PRK01318.1-3"/>
    <property type="match status" value="1"/>
</dbReference>
<dbReference type="Proteomes" id="UP000292136">
    <property type="component" value="Unassembled WGS sequence"/>
</dbReference>
<dbReference type="PANTHER" id="PTHR12428">
    <property type="entry name" value="OXA1"/>
    <property type="match status" value="1"/>
</dbReference>
<keyword evidence="5 13" id="KW-1003">Cell membrane</keyword>
<comment type="function">
    <text evidence="13">Required for the insertion and/or proper folding and/or complex formation of integral membrane proteins into the membrane. Involved in integration of membrane proteins that insert both dependently and independently of the Sec translocase complex, as well as at least some lipoproteins. Aids folding of multispanning membrane proteins.</text>
</comment>
<dbReference type="Pfam" id="PF14849">
    <property type="entry name" value="YidC_periplas"/>
    <property type="match status" value="1"/>
</dbReference>
<evidence type="ECO:0000256" key="1">
    <source>
        <dbReference type="ARBA" id="ARBA00004429"/>
    </source>
</evidence>
<evidence type="ECO:0000256" key="12">
    <source>
        <dbReference type="ARBA" id="ARBA00033342"/>
    </source>
</evidence>
<evidence type="ECO:0000313" key="17">
    <source>
        <dbReference type="Proteomes" id="UP000292136"/>
    </source>
</evidence>
<evidence type="ECO:0000256" key="13">
    <source>
        <dbReference type="HAMAP-Rule" id="MF_01810"/>
    </source>
</evidence>
<dbReference type="NCBIfam" id="NF002353">
    <property type="entry name" value="PRK01318.1-4"/>
    <property type="match status" value="1"/>
</dbReference>
<dbReference type="InterPro" id="IPR001708">
    <property type="entry name" value="YidC/ALB3/OXA1/COX18"/>
</dbReference>
<dbReference type="PANTHER" id="PTHR12428:SF65">
    <property type="entry name" value="CYTOCHROME C OXIDASE ASSEMBLY PROTEIN COX18, MITOCHONDRIAL"/>
    <property type="match status" value="1"/>
</dbReference>
<evidence type="ECO:0000256" key="9">
    <source>
        <dbReference type="ARBA" id="ARBA00023136"/>
    </source>
</evidence>
<organism evidence="16 17">
    <name type="scientific">Azospira oryzae</name>
    <dbReference type="NCBI Taxonomy" id="146939"/>
    <lineage>
        <taxon>Bacteria</taxon>
        <taxon>Pseudomonadati</taxon>
        <taxon>Pseudomonadota</taxon>
        <taxon>Betaproteobacteria</taxon>
        <taxon>Rhodocyclales</taxon>
        <taxon>Rhodocyclaceae</taxon>
        <taxon>Azospira</taxon>
    </lineage>
</organism>
<evidence type="ECO:0000256" key="7">
    <source>
        <dbReference type="ARBA" id="ARBA00022927"/>
    </source>
</evidence>
<dbReference type="NCBIfam" id="TIGR03592">
    <property type="entry name" value="yidC_oxa1_cterm"/>
    <property type="match status" value="1"/>
</dbReference>
<dbReference type="CDD" id="cd20070">
    <property type="entry name" value="5TM_YidC_Alb3"/>
    <property type="match status" value="1"/>
</dbReference>
<evidence type="ECO:0000256" key="5">
    <source>
        <dbReference type="ARBA" id="ARBA00022475"/>
    </source>
</evidence>
<feature type="transmembrane region" description="Helical" evidence="13">
    <location>
        <begin position="359"/>
        <end position="380"/>
    </location>
</feature>
<dbReference type="Gene3D" id="2.70.98.90">
    <property type="match status" value="1"/>
</dbReference>
<keyword evidence="8 13" id="KW-1133">Transmembrane helix</keyword>
<dbReference type="HAMAP" id="MF_01810">
    <property type="entry name" value="YidC_type1"/>
    <property type="match status" value="1"/>
</dbReference>
<sequence>MDNRRLFLFLIFAVSIIMLWDAWVKHNQPKDVPATAAATQAGAAPAPSATLQSGAAAVAAAVAAPAPVKAETVTITTDLMVADISTQGGDLVRLELPGYKSATDESKPFQLFGEDHRYSAQSGLIGDGLPTHKTMFKVLPGPREMGDSKELQVRLEAVTDGVKVTKVYTFRKGSFLVDVGYEIHNGSAKAIAPHAYFQLARDDKAPAGESSMVSVYTGPALYTEQDKFHKLAFSDIEKGKAKVPQNADNGWVAMVQHYFVSAFVPQGKSPREFFVRKVEAPADGKPGVYSAGVIVPVAQVEAGAQGSVSVPLFAGPQIQSQLKQVAEGLDLVVDYGWLTVIAAPIFWALEWIHKLVGNWGWAIVVLTIALKLIFFPLSAASYKSMAKMRQVTPRLQHIKEHFADDRQRMNQEMMDLYRKEKINPLGGCLPILIQIPVFIALYWVLLGAVEMRNAPWVGWIHDLSAQDPFYILPVIMIATMVIQTRLNPTPPDPIQAKVMMMMPFVFGFMFFFFPAGLVLYWVVNNVLSIAQQWQITRMIEAGGKAANDAKA</sequence>
<name>A0ABY0INT5_9RHOO</name>
<evidence type="ECO:0000256" key="8">
    <source>
        <dbReference type="ARBA" id="ARBA00022989"/>
    </source>
</evidence>
<dbReference type="InterPro" id="IPR019998">
    <property type="entry name" value="Membr_insert_YidC"/>
</dbReference>
<reference evidence="16 17" key="1">
    <citation type="submission" date="2019-02" db="EMBL/GenBank/DDBJ databases">
        <title>Genomic Encyclopedia of Type Strains, Phase IV (KMG-IV): sequencing the most valuable type-strain genomes for metagenomic binning, comparative biology and taxonomic classification.</title>
        <authorList>
            <person name="Goeker M."/>
        </authorList>
    </citation>
    <scope>NUCLEOTIDE SEQUENCE [LARGE SCALE GENOMIC DNA]</scope>
    <source>
        <strain evidence="16 17">DSM 21223</strain>
    </source>
</reference>
<feature type="transmembrane region" description="Helical" evidence="13">
    <location>
        <begin position="6"/>
        <end position="24"/>
    </location>
</feature>
<protein>
    <recommendedName>
        <fullName evidence="3 13">Membrane protein insertase YidC</fullName>
    </recommendedName>
    <alternativeName>
        <fullName evidence="12 13">Foldase YidC</fullName>
    </alternativeName>
    <alternativeName>
        <fullName evidence="11 13">Membrane integrase YidC</fullName>
    </alternativeName>
    <alternativeName>
        <fullName evidence="13">Membrane protein YidC</fullName>
    </alternativeName>
</protein>
<comment type="similarity">
    <text evidence="2 13">Belongs to the OXA1/ALB3/YidC family. Type 1 subfamily.</text>
</comment>
<evidence type="ECO:0000259" key="15">
    <source>
        <dbReference type="Pfam" id="PF14849"/>
    </source>
</evidence>
<keyword evidence="4 13" id="KW-0813">Transport</keyword>
<dbReference type="PRINTS" id="PR00701">
    <property type="entry name" value="60KDINNERMP"/>
</dbReference>
<dbReference type="InterPro" id="IPR028055">
    <property type="entry name" value="YidC/Oxa/ALB_C"/>
</dbReference>
<comment type="caution">
    <text evidence="16">The sequence shown here is derived from an EMBL/GenBank/DDBJ whole genome shotgun (WGS) entry which is preliminary data.</text>
</comment>
<keyword evidence="6 13" id="KW-0812">Transmembrane</keyword>
<keyword evidence="10 13" id="KW-0143">Chaperone</keyword>